<comment type="caution">
    <text evidence="1">The sequence shown here is derived from an EMBL/GenBank/DDBJ whole genome shotgun (WGS) entry which is preliminary data.</text>
</comment>
<keyword evidence="2" id="KW-1185">Reference proteome</keyword>
<dbReference type="AlphaFoldDB" id="A0AA35X555"/>
<accession>A0AA35X555</accession>
<evidence type="ECO:0000313" key="2">
    <source>
        <dbReference type="Proteomes" id="UP001174909"/>
    </source>
</evidence>
<gene>
    <name evidence="1" type="ORF">GBAR_LOCUS21449</name>
</gene>
<name>A0AA35X555_GEOBA</name>
<dbReference type="EMBL" id="CASHTH010002993">
    <property type="protein sequence ID" value="CAI8038470.1"/>
    <property type="molecule type" value="Genomic_DNA"/>
</dbReference>
<organism evidence="1 2">
    <name type="scientific">Geodia barretti</name>
    <name type="common">Barrett's horny sponge</name>
    <dbReference type="NCBI Taxonomy" id="519541"/>
    <lineage>
        <taxon>Eukaryota</taxon>
        <taxon>Metazoa</taxon>
        <taxon>Porifera</taxon>
        <taxon>Demospongiae</taxon>
        <taxon>Heteroscleromorpha</taxon>
        <taxon>Tetractinellida</taxon>
        <taxon>Astrophorina</taxon>
        <taxon>Geodiidae</taxon>
        <taxon>Geodia</taxon>
    </lineage>
</organism>
<reference evidence="1" key="1">
    <citation type="submission" date="2023-03" db="EMBL/GenBank/DDBJ databases">
        <authorList>
            <person name="Steffen K."/>
            <person name="Cardenas P."/>
        </authorList>
    </citation>
    <scope>NUCLEOTIDE SEQUENCE</scope>
</reference>
<protein>
    <submittedName>
        <fullName evidence="1">Uncharacterized protein</fullName>
    </submittedName>
</protein>
<sequence length="410" mass="46213">MAEAPAAAPGTLTPDDAVDVLEELLPAQNKSYELGLKLKLQQHVVEAIHDTYSKPRNRLLHVIIAFTNQVEPRPTWRVIVKALRSRVVDLPALANTVEAAHFLVPVRSSVSPASIEDEIENLEDRFLQLTCETRAALSDREQQDKNFLQSFSAFLLNLPVAKKVVHVTFFHQNEDEILKAKNIQSLFAIIGRYCNYSNYEIIVHIVKRFGDAKLNEKIMMYCDSIKKCETGTTVAVYLHAISALPDSDVCQGFIQMAMKINKPTSVCTMHEIRQLKESIAEKASVYSHCLYMESVAKGSVVVQLRVHPDCSQMVFDAITNNTYQTDVTVVKISDNAKEKSMYTPLKRGEVKEAVYASRISRERTYTYASVTHAANKCESCHQLNLKKSVLEKVVKVLESHKVQEMELAQQ</sequence>
<proteinExistence type="predicted"/>
<dbReference type="Proteomes" id="UP001174909">
    <property type="component" value="Unassembled WGS sequence"/>
</dbReference>
<evidence type="ECO:0000313" key="1">
    <source>
        <dbReference type="EMBL" id="CAI8038470.1"/>
    </source>
</evidence>